<dbReference type="EMBL" id="LJIX01000006">
    <property type="protein sequence ID" value="KQL22029.1"/>
    <property type="molecule type" value="Genomic_DNA"/>
</dbReference>
<dbReference type="GO" id="GO:0016042">
    <property type="term" value="P:lipid catabolic process"/>
    <property type="evidence" value="ECO:0007669"/>
    <property type="project" value="UniProtKB-KW"/>
</dbReference>
<accession>A0A0Q3TFW2</accession>
<dbReference type="PATRIC" id="fig|1637975.4.peg.4408"/>
<protein>
    <submittedName>
        <fullName evidence="5">Carboxylic ester hydrolase</fullName>
    </submittedName>
</protein>
<dbReference type="GO" id="GO:0003847">
    <property type="term" value="F:1-alkyl-2-acetylglycerophosphocholine esterase activity"/>
    <property type="evidence" value="ECO:0007669"/>
    <property type="project" value="TreeGrafter"/>
</dbReference>
<dbReference type="Proteomes" id="UP000050996">
    <property type="component" value="Unassembled WGS sequence"/>
</dbReference>
<keyword evidence="1 5" id="KW-0378">Hydrolase</keyword>
<proteinExistence type="predicted"/>
<evidence type="ECO:0000313" key="5">
    <source>
        <dbReference type="EMBL" id="KQL22029.1"/>
    </source>
</evidence>
<name>A0A0Q3TFW2_9BACI</name>
<keyword evidence="4" id="KW-0472">Membrane</keyword>
<organism evidence="5 6">
    <name type="scientific">Cytobacillus solani</name>
    <dbReference type="NCBI Taxonomy" id="1637975"/>
    <lineage>
        <taxon>Bacteria</taxon>
        <taxon>Bacillati</taxon>
        <taxon>Bacillota</taxon>
        <taxon>Bacilli</taxon>
        <taxon>Bacillales</taxon>
        <taxon>Bacillaceae</taxon>
        <taxon>Cytobacillus</taxon>
    </lineage>
</organism>
<keyword evidence="4" id="KW-0812">Transmembrane</keyword>
<keyword evidence="3" id="KW-0443">Lipid metabolism</keyword>
<feature type="transmembrane region" description="Helical" evidence="4">
    <location>
        <begin position="35"/>
        <end position="55"/>
    </location>
</feature>
<dbReference type="PANTHER" id="PTHR10272:SF0">
    <property type="entry name" value="PLATELET-ACTIVATING FACTOR ACETYLHYDROLASE"/>
    <property type="match status" value="1"/>
</dbReference>
<comment type="caution">
    <text evidence="5">The sequence shown here is derived from an EMBL/GenBank/DDBJ whole genome shotgun (WGS) entry which is preliminary data.</text>
</comment>
<evidence type="ECO:0000256" key="2">
    <source>
        <dbReference type="ARBA" id="ARBA00022963"/>
    </source>
</evidence>
<dbReference type="InterPro" id="IPR029058">
    <property type="entry name" value="AB_hydrolase_fold"/>
</dbReference>
<dbReference type="SUPFAM" id="SSF53474">
    <property type="entry name" value="alpha/beta-Hydrolases"/>
    <property type="match status" value="1"/>
</dbReference>
<dbReference type="Pfam" id="PF03403">
    <property type="entry name" value="PAF-AH_p_II"/>
    <property type="match status" value="1"/>
</dbReference>
<evidence type="ECO:0000256" key="3">
    <source>
        <dbReference type="ARBA" id="ARBA00023098"/>
    </source>
</evidence>
<reference evidence="5 6" key="1">
    <citation type="submission" date="2015-09" db="EMBL/GenBank/DDBJ databases">
        <title>Genome sequencing project for genomic taxonomy and phylogenomics of Bacillus-like bacteria.</title>
        <authorList>
            <person name="Liu B."/>
            <person name="Wang J."/>
            <person name="Zhu Y."/>
            <person name="Liu G."/>
            <person name="Chen Q."/>
            <person name="Chen Z."/>
            <person name="Lan J."/>
            <person name="Che J."/>
            <person name="Ge C."/>
            <person name="Shi H."/>
            <person name="Pan Z."/>
            <person name="Liu X."/>
        </authorList>
    </citation>
    <scope>NUCLEOTIDE SEQUENCE [LARGE SCALE GENOMIC DNA]</scope>
    <source>
        <strain evidence="5 6">FJAT-18043</strain>
    </source>
</reference>
<sequence>MFLFKNEKRNAIIIGLAILYLIVALQIIIEGYRWQMLLGYIAPLILTLTNLLFAITKSKKKYWKWGISSFSIVYIVVMVGLPLLFPIFSFEKPTGEYFIGTKSYHIIDKNRKEVRSSDKGKHRELMIQIWYPSKEANSLQSEPYIEEVKAITAGIERALSFPAWTLSHLNLVKAHAQKNLGISNDNNNFPILIFSHGMTGFRKQNTFQIEELVSHGYIVVGIDHVFDAAATVFPNGKEVLLEPNNLSGFESLDQHMKIWTEDVSFVLDTLEEWNSDKDMGFFLNGKLNMEKIGMFGHSYGGAAAAQMLLKDSRIKVALNMDGVLYGEPIPTVGFSKPYMQMNAEKSIDKSIFDASLDAAISLSGRSRSSYESFWKESQERRENASKGKGFTMVISNTSHMSYTDFHLFSPLLCNKGEDIRKVHKIINELSLAFFDEFLLEKGSGLILEKANNYPEIGLLSSIE</sequence>
<evidence type="ECO:0000256" key="4">
    <source>
        <dbReference type="SAM" id="Phobius"/>
    </source>
</evidence>
<keyword evidence="2" id="KW-0442">Lipid degradation</keyword>
<dbReference type="STRING" id="1637975.AN957_22120"/>
<keyword evidence="4" id="KW-1133">Transmembrane helix</keyword>
<gene>
    <name evidence="5" type="ORF">AN957_22120</name>
</gene>
<evidence type="ECO:0000313" key="6">
    <source>
        <dbReference type="Proteomes" id="UP000050996"/>
    </source>
</evidence>
<dbReference type="AlphaFoldDB" id="A0A0Q3TFW2"/>
<feature type="transmembrane region" description="Helical" evidence="4">
    <location>
        <begin position="12"/>
        <end position="29"/>
    </location>
</feature>
<evidence type="ECO:0000256" key="1">
    <source>
        <dbReference type="ARBA" id="ARBA00022801"/>
    </source>
</evidence>
<keyword evidence="6" id="KW-1185">Reference proteome</keyword>
<dbReference type="PANTHER" id="PTHR10272">
    <property type="entry name" value="PLATELET-ACTIVATING FACTOR ACETYLHYDROLASE"/>
    <property type="match status" value="1"/>
</dbReference>
<feature type="transmembrane region" description="Helical" evidence="4">
    <location>
        <begin position="67"/>
        <end position="88"/>
    </location>
</feature>
<dbReference type="Gene3D" id="3.40.50.1820">
    <property type="entry name" value="alpha/beta hydrolase"/>
    <property type="match status" value="1"/>
</dbReference>